<evidence type="ECO:0000313" key="2">
    <source>
        <dbReference type="EMBL" id="MPM99724.1"/>
    </source>
</evidence>
<protein>
    <submittedName>
        <fullName evidence="2">Uncharacterized protein</fullName>
    </submittedName>
</protein>
<reference evidence="2" key="1">
    <citation type="submission" date="2019-08" db="EMBL/GenBank/DDBJ databases">
        <authorList>
            <person name="Kucharzyk K."/>
            <person name="Murdoch R.W."/>
            <person name="Higgins S."/>
            <person name="Loffler F."/>
        </authorList>
    </citation>
    <scope>NUCLEOTIDE SEQUENCE</scope>
</reference>
<dbReference type="EMBL" id="VSSQ01045810">
    <property type="protein sequence ID" value="MPM99724.1"/>
    <property type="molecule type" value="Genomic_DNA"/>
</dbReference>
<gene>
    <name evidence="2" type="ORF">SDC9_146918</name>
</gene>
<organism evidence="2">
    <name type="scientific">bioreactor metagenome</name>
    <dbReference type="NCBI Taxonomy" id="1076179"/>
    <lineage>
        <taxon>unclassified sequences</taxon>
        <taxon>metagenomes</taxon>
        <taxon>ecological metagenomes</taxon>
    </lineage>
</organism>
<dbReference type="AlphaFoldDB" id="A0A645ECF8"/>
<sequence length="198" mass="22431">MLPQIAQALRHAVACQVTRRGTQNPGVFRRHRQGHHPGIFRRAIAQGEIDRLLEHVRRAVGHAQIEQKIAFLDRITRQKILDPGNQAATRQVAWHAQADRAAQAIRRLIADCGLARGNRANDFAGMRQQAFAGLGKAHAPCRALEQTLPYPRLQALDDGARHHRRHPQPTRSHRKAPGFGRSNEYLQIVEAIYFHQFN</sequence>
<accession>A0A645ECF8</accession>
<comment type="caution">
    <text evidence="2">The sequence shown here is derived from an EMBL/GenBank/DDBJ whole genome shotgun (WGS) entry which is preliminary data.</text>
</comment>
<proteinExistence type="predicted"/>
<evidence type="ECO:0000256" key="1">
    <source>
        <dbReference type="SAM" id="MobiDB-lite"/>
    </source>
</evidence>
<feature type="region of interest" description="Disordered" evidence="1">
    <location>
        <begin position="160"/>
        <end position="179"/>
    </location>
</feature>
<name>A0A645ECF8_9ZZZZ</name>
<feature type="compositionally biased region" description="Basic residues" evidence="1">
    <location>
        <begin position="161"/>
        <end position="176"/>
    </location>
</feature>